<accession>A0ABT7N064</accession>
<feature type="region of interest" description="Disordered" evidence="1">
    <location>
        <begin position="337"/>
        <end position="356"/>
    </location>
</feature>
<dbReference type="Proteomes" id="UP001235064">
    <property type="component" value="Unassembled WGS sequence"/>
</dbReference>
<protein>
    <recommendedName>
        <fullName evidence="5">SLATT domain-containing protein</fullName>
    </recommendedName>
</protein>
<feature type="transmembrane region" description="Helical" evidence="2">
    <location>
        <begin position="123"/>
        <end position="143"/>
    </location>
</feature>
<sequence length="356" mass="38176">MRTPNDPMVAALEAESRAEQIALPRIDEAAAVPRPASIGTTYAELENEALEDEQPKLFAASGTELSRTPNAEAAGLAPAAEAGQRLADGHVPILEATERRVVAITDALASYRRRPPKAARWHYATKSALLIGDVTGIAGAAIWMGEVPVMAVIMAISAATAAVTAGLSGAEVRDVRNRERRARPAEDLAQAQQPFAHLFRAPDRGWPFVKALVWVSVAVAATIATGIFALRATIDDPVVGLVFGGFAAAIAAASWIESYMYADDIADLLDNTRADYEREILRHQTLGASTPWRRREEALVEAESITTEHSYRGEAAQSHLKAMRFGILRRNPQVVGHAPAAESPATHQTARRGGTK</sequence>
<comment type="caution">
    <text evidence="3">The sequence shown here is derived from an EMBL/GenBank/DDBJ whole genome shotgun (WGS) entry which is preliminary data.</text>
</comment>
<evidence type="ECO:0000256" key="2">
    <source>
        <dbReference type="SAM" id="Phobius"/>
    </source>
</evidence>
<evidence type="ECO:0000313" key="4">
    <source>
        <dbReference type="Proteomes" id="UP001235064"/>
    </source>
</evidence>
<feature type="transmembrane region" description="Helical" evidence="2">
    <location>
        <begin position="238"/>
        <end position="256"/>
    </location>
</feature>
<proteinExistence type="predicted"/>
<organism evidence="3 4">
    <name type="scientific">Microbacterium candidum</name>
    <dbReference type="NCBI Taxonomy" id="3041922"/>
    <lineage>
        <taxon>Bacteria</taxon>
        <taxon>Bacillati</taxon>
        <taxon>Actinomycetota</taxon>
        <taxon>Actinomycetes</taxon>
        <taxon>Micrococcales</taxon>
        <taxon>Microbacteriaceae</taxon>
        <taxon>Microbacterium</taxon>
    </lineage>
</organism>
<feature type="transmembrane region" description="Helical" evidence="2">
    <location>
        <begin position="149"/>
        <end position="170"/>
    </location>
</feature>
<reference evidence="3 4" key="1">
    <citation type="submission" date="2023-06" db="EMBL/GenBank/DDBJ databases">
        <title>Microbacterium sp. nov., isolated from a waste landfill.</title>
        <authorList>
            <person name="Wen W."/>
        </authorList>
    </citation>
    <scope>NUCLEOTIDE SEQUENCE [LARGE SCALE GENOMIC DNA]</scope>
    <source>
        <strain evidence="3 4">ASV49</strain>
    </source>
</reference>
<gene>
    <name evidence="3" type="ORF">QSV35_12200</name>
</gene>
<evidence type="ECO:0000313" key="3">
    <source>
        <dbReference type="EMBL" id="MDL9980095.1"/>
    </source>
</evidence>
<keyword evidence="4" id="KW-1185">Reference proteome</keyword>
<feature type="transmembrane region" description="Helical" evidence="2">
    <location>
        <begin position="211"/>
        <end position="232"/>
    </location>
</feature>
<dbReference type="EMBL" id="JASXSZ010000003">
    <property type="protein sequence ID" value="MDL9980095.1"/>
    <property type="molecule type" value="Genomic_DNA"/>
</dbReference>
<keyword evidence="2" id="KW-0472">Membrane</keyword>
<keyword evidence="2" id="KW-1133">Transmembrane helix</keyword>
<name>A0ABT7N064_9MICO</name>
<dbReference type="RefSeq" id="WP_286289026.1">
    <property type="nucleotide sequence ID" value="NZ_JASXSZ010000003.1"/>
</dbReference>
<keyword evidence="2" id="KW-0812">Transmembrane</keyword>
<evidence type="ECO:0008006" key="5">
    <source>
        <dbReference type="Google" id="ProtNLM"/>
    </source>
</evidence>
<evidence type="ECO:0000256" key="1">
    <source>
        <dbReference type="SAM" id="MobiDB-lite"/>
    </source>
</evidence>